<evidence type="ECO:0000313" key="2">
    <source>
        <dbReference type="EMBL" id="KKT43493.1"/>
    </source>
</evidence>
<reference evidence="2 3" key="1">
    <citation type="journal article" date="2015" name="Nature">
        <title>rRNA introns, odd ribosomes, and small enigmatic genomes across a large radiation of phyla.</title>
        <authorList>
            <person name="Brown C.T."/>
            <person name="Hug L.A."/>
            <person name="Thomas B.C."/>
            <person name="Sharon I."/>
            <person name="Castelle C.J."/>
            <person name="Singh A."/>
            <person name="Wilkins M.J."/>
            <person name="Williams K.H."/>
            <person name="Banfield J.F."/>
        </authorList>
    </citation>
    <scope>NUCLEOTIDE SEQUENCE [LARGE SCALE GENOMIC DNA]</scope>
</reference>
<comment type="caution">
    <text evidence="2">The sequence shown here is derived from an EMBL/GenBank/DDBJ whole genome shotgun (WGS) entry which is preliminary data.</text>
</comment>
<evidence type="ECO:0000256" key="1">
    <source>
        <dbReference type="SAM" id="Phobius"/>
    </source>
</evidence>
<gene>
    <name evidence="2" type="ORF">UW32_C0001G0085</name>
</gene>
<protein>
    <submittedName>
        <fullName evidence="2">Uncharacterized protein</fullName>
    </submittedName>
</protein>
<name>A0A0G1HAB9_9BACT</name>
<dbReference type="EMBL" id="LCHW01000001">
    <property type="protein sequence ID" value="KKT43493.1"/>
    <property type="molecule type" value="Genomic_DNA"/>
</dbReference>
<evidence type="ECO:0000313" key="3">
    <source>
        <dbReference type="Proteomes" id="UP000034051"/>
    </source>
</evidence>
<proteinExistence type="predicted"/>
<keyword evidence="1" id="KW-0472">Membrane</keyword>
<dbReference type="Proteomes" id="UP000034051">
    <property type="component" value="Unassembled WGS sequence"/>
</dbReference>
<keyword evidence="1" id="KW-0812">Transmembrane</keyword>
<sequence>MEQKLVNKILIVGVVLSCLVSIGLIIFVLRAYQKEATVVETKEDTTPITTQIVDSGPVSFVGFVGKPVSTTVGLDNGNKIIELRGHTTQNTNKAYESVLDTDMMTRRIIINPDTQVRRITQKNQIPEVNGIEFNELTSAVTTDVYIASYEAKEGEEITETTPAHSIVIFAK</sequence>
<feature type="transmembrane region" description="Helical" evidence="1">
    <location>
        <begin position="9"/>
        <end position="32"/>
    </location>
</feature>
<organism evidence="2 3">
    <name type="scientific">Candidatus Wolfebacteria bacterium GW2011_GWE2_44_13</name>
    <dbReference type="NCBI Taxonomy" id="1619017"/>
    <lineage>
        <taxon>Bacteria</taxon>
        <taxon>Candidatus Wolfeibacteriota</taxon>
    </lineage>
</organism>
<dbReference type="AlphaFoldDB" id="A0A0G1HAB9"/>
<accession>A0A0G1HAB9</accession>
<keyword evidence="1" id="KW-1133">Transmembrane helix</keyword>